<keyword evidence="1" id="KW-1133">Transmembrane helix</keyword>
<feature type="transmembrane region" description="Helical" evidence="1">
    <location>
        <begin position="12"/>
        <end position="32"/>
    </location>
</feature>
<evidence type="ECO:0000313" key="2">
    <source>
        <dbReference type="EMBL" id="MFC6825751.1"/>
    </source>
</evidence>
<dbReference type="RefSeq" id="WP_379696296.1">
    <property type="nucleotide sequence ID" value="NZ_JBHSXH010000015.1"/>
</dbReference>
<gene>
    <name evidence="2" type="ORF">ACFQEV_12215</name>
</gene>
<sequence>MRDVRLGKHGAVLLAVLFVVLLAEDALIWLRGGAVPGIEFFAGTLAVLAVVAVAVYEANRHPPVGR</sequence>
<keyword evidence="1" id="KW-0812">Transmembrane</keyword>
<evidence type="ECO:0000313" key="3">
    <source>
        <dbReference type="Proteomes" id="UP001596408"/>
    </source>
</evidence>
<proteinExistence type="predicted"/>
<feature type="transmembrane region" description="Helical" evidence="1">
    <location>
        <begin position="38"/>
        <end position="56"/>
    </location>
</feature>
<dbReference type="AlphaFoldDB" id="A0ABD5TYS2"/>
<evidence type="ECO:0000256" key="1">
    <source>
        <dbReference type="SAM" id="Phobius"/>
    </source>
</evidence>
<dbReference type="EMBL" id="JBHSXH010000015">
    <property type="protein sequence ID" value="MFC6825751.1"/>
    <property type="molecule type" value="Genomic_DNA"/>
</dbReference>
<organism evidence="2 3">
    <name type="scientific">Halopelagius fulvigenes</name>
    <dbReference type="NCBI Taxonomy" id="1198324"/>
    <lineage>
        <taxon>Archaea</taxon>
        <taxon>Methanobacteriati</taxon>
        <taxon>Methanobacteriota</taxon>
        <taxon>Stenosarchaea group</taxon>
        <taxon>Halobacteria</taxon>
        <taxon>Halobacteriales</taxon>
        <taxon>Haloferacaceae</taxon>
    </lineage>
</organism>
<comment type="caution">
    <text evidence="2">The sequence shown here is derived from an EMBL/GenBank/DDBJ whole genome shotgun (WGS) entry which is preliminary data.</text>
</comment>
<name>A0ABD5TYS2_9EURY</name>
<protein>
    <recommendedName>
        <fullName evidence="4">CbaC protein</fullName>
    </recommendedName>
</protein>
<keyword evidence="3" id="KW-1185">Reference proteome</keyword>
<evidence type="ECO:0008006" key="4">
    <source>
        <dbReference type="Google" id="ProtNLM"/>
    </source>
</evidence>
<accession>A0ABD5TYS2</accession>
<reference evidence="2 3" key="1">
    <citation type="journal article" date="2019" name="Int. J. Syst. Evol. Microbiol.">
        <title>The Global Catalogue of Microorganisms (GCM) 10K type strain sequencing project: providing services to taxonomists for standard genome sequencing and annotation.</title>
        <authorList>
            <consortium name="The Broad Institute Genomics Platform"/>
            <consortium name="The Broad Institute Genome Sequencing Center for Infectious Disease"/>
            <person name="Wu L."/>
            <person name="Ma J."/>
        </authorList>
    </citation>
    <scope>NUCLEOTIDE SEQUENCE [LARGE SCALE GENOMIC DNA]</scope>
    <source>
        <strain evidence="2 3">YIM 94188</strain>
    </source>
</reference>
<dbReference type="Proteomes" id="UP001596408">
    <property type="component" value="Unassembled WGS sequence"/>
</dbReference>
<keyword evidence="1" id="KW-0472">Membrane</keyword>